<dbReference type="RefSeq" id="WP_062680857.1">
    <property type="nucleotide sequence ID" value="NZ_LVEA01000001.1"/>
</dbReference>
<name>A0A162J814_9FUSO</name>
<comment type="caution">
    <text evidence="1">The sequence shown here is derived from an EMBL/GenBank/DDBJ whole genome shotgun (WGS) entry which is preliminary data.</text>
</comment>
<gene>
    <name evidence="1" type="ORF">A2J07_00800</name>
</gene>
<organism evidence="1 2">
    <name type="scientific">Fusobacterium necrophorum subsp. funduliforme</name>
    <dbReference type="NCBI Taxonomy" id="143387"/>
    <lineage>
        <taxon>Bacteria</taxon>
        <taxon>Fusobacteriati</taxon>
        <taxon>Fusobacteriota</taxon>
        <taxon>Fusobacteriia</taxon>
        <taxon>Fusobacteriales</taxon>
        <taxon>Fusobacteriaceae</taxon>
        <taxon>Fusobacterium</taxon>
    </lineage>
</organism>
<proteinExistence type="predicted"/>
<dbReference type="EMBL" id="LVEA01000001">
    <property type="protein sequence ID" value="KYL05307.1"/>
    <property type="molecule type" value="Genomic_DNA"/>
</dbReference>
<reference evidence="1 2" key="1">
    <citation type="submission" date="2016-03" db="EMBL/GenBank/DDBJ databases">
        <title>Comparative genomics of human isolates of Fusobacterium necrophorum.</title>
        <authorList>
            <person name="Jensen A."/>
            <person name="Bank S."/>
            <person name="Andersen P.S."/>
            <person name="Kristensen L.H."/>
            <person name="Prag J."/>
        </authorList>
    </citation>
    <scope>NUCLEOTIDE SEQUENCE [LARGE SCALE GENOMIC DNA]</scope>
    <source>
        <strain evidence="1 2">LS_1264</strain>
    </source>
</reference>
<accession>A0A162J814</accession>
<evidence type="ECO:0000313" key="1">
    <source>
        <dbReference type="EMBL" id="KYL05307.1"/>
    </source>
</evidence>
<sequence length="165" mass="19876">MNNKELAAMLGEFIREHKLEDFDEIAFKIIRNGNPMIGNRGTVLRYYKKRLWLEKQYKVGIPLEHVVWTKGTKRLIERAFKHLKPIITYDEDPSGDYGFVGDFALVTFTDCPRLSNGWIYVPSMKRLYSPDRMRWYDEFFTKRYKKHLLRILTFAYKRMRQPGER</sequence>
<dbReference type="AlphaFoldDB" id="A0A162J814"/>
<dbReference type="Proteomes" id="UP000075816">
    <property type="component" value="Unassembled WGS sequence"/>
</dbReference>
<protein>
    <submittedName>
        <fullName evidence="1">Uncharacterized protein</fullName>
    </submittedName>
</protein>
<evidence type="ECO:0000313" key="2">
    <source>
        <dbReference type="Proteomes" id="UP000075816"/>
    </source>
</evidence>